<evidence type="ECO:0000256" key="4">
    <source>
        <dbReference type="ARBA" id="ARBA00023159"/>
    </source>
</evidence>
<dbReference type="EMBL" id="FXAF01000006">
    <property type="protein sequence ID" value="SMF52981.1"/>
    <property type="molecule type" value="Genomic_DNA"/>
</dbReference>
<dbReference type="PANTHER" id="PTHR30427:SF1">
    <property type="entry name" value="TRANSCRIPTIONAL ACTIVATOR PROTEIN LYSR"/>
    <property type="match status" value="1"/>
</dbReference>
<dbReference type="Gene3D" id="3.40.190.290">
    <property type="match status" value="1"/>
</dbReference>
<dbReference type="OrthoDB" id="7260751at2"/>
<protein>
    <submittedName>
        <fullName evidence="7">DNA-binding transcriptional regulator, LysR family</fullName>
    </submittedName>
</protein>
<gene>
    <name evidence="7" type="ORF">SAMN02982989_3166</name>
</gene>
<evidence type="ECO:0000256" key="1">
    <source>
        <dbReference type="ARBA" id="ARBA00009437"/>
    </source>
</evidence>
<dbReference type="GO" id="GO:0003700">
    <property type="term" value="F:DNA-binding transcription factor activity"/>
    <property type="evidence" value="ECO:0007669"/>
    <property type="project" value="InterPro"/>
</dbReference>
<dbReference type="InterPro" id="IPR036390">
    <property type="entry name" value="WH_DNA-bd_sf"/>
</dbReference>
<dbReference type="Proteomes" id="UP000192903">
    <property type="component" value="Unassembled WGS sequence"/>
</dbReference>
<keyword evidence="8" id="KW-1185">Reference proteome</keyword>
<dbReference type="Gene3D" id="1.10.10.10">
    <property type="entry name" value="Winged helix-like DNA-binding domain superfamily/Winged helix DNA-binding domain"/>
    <property type="match status" value="1"/>
</dbReference>
<reference evidence="8" key="1">
    <citation type="submission" date="2017-04" db="EMBL/GenBank/DDBJ databases">
        <authorList>
            <person name="Varghese N."/>
            <person name="Submissions S."/>
        </authorList>
    </citation>
    <scope>NUCLEOTIDE SEQUENCE [LARGE SCALE GENOMIC DNA]</scope>
    <source>
        <strain evidence="8">B4P</strain>
    </source>
</reference>
<dbReference type="STRING" id="464029.SAMN02982989_3166"/>
<keyword evidence="2" id="KW-0805">Transcription regulation</keyword>
<evidence type="ECO:0000256" key="2">
    <source>
        <dbReference type="ARBA" id="ARBA00023015"/>
    </source>
</evidence>
<dbReference type="SUPFAM" id="SSF53850">
    <property type="entry name" value="Periplasmic binding protein-like II"/>
    <property type="match status" value="1"/>
</dbReference>
<dbReference type="InterPro" id="IPR036388">
    <property type="entry name" value="WH-like_DNA-bd_sf"/>
</dbReference>
<proteinExistence type="inferred from homology"/>
<dbReference type="PROSITE" id="PS50931">
    <property type="entry name" value="HTH_LYSR"/>
    <property type="match status" value="1"/>
</dbReference>
<comment type="similarity">
    <text evidence="1">Belongs to the LysR transcriptional regulatory family.</text>
</comment>
<dbReference type="PRINTS" id="PR00039">
    <property type="entry name" value="HTHLYSR"/>
</dbReference>
<evidence type="ECO:0000313" key="8">
    <source>
        <dbReference type="Proteomes" id="UP000192903"/>
    </source>
</evidence>
<evidence type="ECO:0000259" key="6">
    <source>
        <dbReference type="PROSITE" id="PS50931"/>
    </source>
</evidence>
<dbReference type="GO" id="GO:0010628">
    <property type="term" value="P:positive regulation of gene expression"/>
    <property type="evidence" value="ECO:0007669"/>
    <property type="project" value="TreeGrafter"/>
</dbReference>
<name>A0A1X7FIV6_9HYPH</name>
<dbReference type="InterPro" id="IPR005119">
    <property type="entry name" value="LysR_subst-bd"/>
</dbReference>
<evidence type="ECO:0000256" key="5">
    <source>
        <dbReference type="ARBA" id="ARBA00023163"/>
    </source>
</evidence>
<dbReference type="SUPFAM" id="SSF46785">
    <property type="entry name" value="Winged helix' DNA-binding domain"/>
    <property type="match status" value="1"/>
</dbReference>
<dbReference type="GO" id="GO:0043565">
    <property type="term" value="F:sequence-specific DNA binding"/>
    <property type="evidence" value="ECO:0007669"/>
    <property type="project" value="TreeGrafter"/>
</dbReference>
<sequence length="301" mass="33022">MNFKQLEIFKTIMDTGSTMAAAAQLGLSQSAISRQLASLEEEIGRELFLRDKGRLIPRPEAHLLVDEVDDVAQSVARLRSKIGDVRTGAFGEALVRVAFPHSLSTTMLPPLVARFKADHPRVTVEILSGPYDAIERMVHNRTADLGFVRLPTEQHSFEARPLFTSGTTCVMPIGHPLAAKQAIDVNDLARNDLILLGRQRINRNELEHELRRMVPTYRCSLEVHSVETACACAAQGLGIAIVPTLIAEFFRSDAVAMRPFLPDKVSDYGIITLPGTPLSWTAEAFINIVRNSSGAPDQASS</sequence>
<feature type="domain" description="HTH lysR-type" evidence="6">
    <location>
        <begin position="1"/>
        <end position="58"/>
    </location>
</feature>
<dbReference type="Pfam" id="PF03466">
    <property type="entry name" value="LysR_substrate"/>
    <property type="match status" value="1"/>
</dbReference>
<dbReference type="PANTHER" id="PTHR30427">
    <property type="entry name" value="TRANSCRIPTIONAL ACTIVATOR PROTEIN LYSR"/>
    <property type="match status" value="1"/>
</dbReference>
<evidence type="ECO:0000256" key="3">
    <source>
        <dbReference type="ARBA" id="ARBA00023125"/>
    </source>
</evidence>
<keyword evidence="5" id="KW-0804">Transcription</keyword>
<accession>A0A1X7FIV6</accession>
<evidence type="ECO:0000313" key="7">
    <source>
        <dbReference type="EMBL" id="SMF52981.1"/>
    </source>
</evidence>
<keyword evidence="3 7" id="KW-0238">DNA-binding</keyword>
<dbReference type="AlphaFoldDB" id="A0A1X7FIV6"/>
<keyword evidence="4" id="KW-0010">Activator</keyword>
<dbReference type="Pfam" id="PF00126">
    <property type="entry name" value="HTH_1"/>
    <property type="match status" value="1"/>
</dbReference>
<dbReference type="InterPro" id="IPR000847">
    <property type="entry name" value="LysR_HTH_N"/>
</dbReference>
<organism evidence="7 8">
    <name type="scientific">Xaviernesmea oryzae</name>
    <dbReference type="NCBI Taxonomy" id="464029"/>
    <lineage>
        <taxon>Bacteria</taxon>
        <taxon>Pseudomonadati</taxon>
        <taxon>Pseudomonadota</taxon>
        <taxon>Alphaproteobacteria</taxon>
        <taxon>Hyphomicrobiales</taxon>
        <taxon>Rhizobiaceae</taxon>
        <taxon>Rhizobium/Agrobacterium group</taxon>
        <taxon>Xaviernesmea</taxon>
    </lineage>
</organism>
<dbReference type="RefSeq" id="WP_085423247.1">
    <property type="nucleotide sequence ID" value="NZ_FXAF01000006.1"/>
</dbReference>